<dbReference type="SUPFAM" id="SSF55890">
    <property type="entry name" value="Sporulation response regulatory protein Spo0B"/>
    <property type="match status" value="1"/>
</dbReference>
<reference evidence="5 6" key="1">
    <citation type="journal article" date="2018" name="Environ. Microbiol.">
        <title>Novel energy conservation strategies and behaviour of Pelotomaculum schinkii driving syntrophic propionate catabolism.</title>
        <authorList>
            <person name="Hidalgo-Ahumada C.A.P."/>
            <person name="Nobu M.K."/>
            <person name="Narihiro T."/>
            <person name="Tamaki H."/>
            <person name="Liu W.T."/>
            <person name="Kamagata Y."/>
            <person name="Stams A.J.M."/>
            <person name="Imachi H."/>
            <person name="Sousa D.Z."/>
        </authorList>
    </citation>
    <scope>NUCLEOTIDE SEQUENCE [LARGE SCALE GENOMIC DNA]</scope>
    <source>
        <strain evidence="5 6">HH</strain>
    </source>
</reference>
<proteinExistence type="predicted"/>
<keyword evidence="2" id="KW-0808">Transferase</keyword>
<evidence type="ECO:0000256" key="2">
    <source>
        <dbReference type="ARBA" id="ARBA00022679"/>
    </source>
</evidence>
<dbReference type="RefSeq" id="WP_190239234.1">
    <property type="nucleotide sequence ID" value="NZ_QFGA01000001.1"/>
</dbReference>
<keyword evidence="3 5" id="KW-0418">Kinase</keyword>
<evidence type="ECO:0000256" key="3">
    <source>
        <dbReference type="ARBA" id="ARBA00022777"/>
    </source>
</evidence>
<dbReference type="GO" id="GO:0000155">
    <property type="term" value="F:phosphorelay sensor kinase activity"/>
    <property type="evidence" value="ECO:0007669"/>
    <property type="project" value="InterPro"/>
</dbReference>
<name>A0A4Y7RES7_9FIRM</name>
<accession>A0A4Y7RES7</accession>
<evidence type="ECO:0000313" key="5">
    <source>
        <dbReference type="EMBL" id="TEB07306.1"/>
    </source>
</evidence>
<dbReference type="InterPro" id="IPR039506">
    <property type="entry name" value="SPOB_a"/>
</dbReference>
<evidence type="ECO:0000313" key="6">
    <source>
        <dbReference type="Proteomes" id="UP000298324"/>
    </source>
</evidence>
<comment type="caution">
    <text evidence="5">The sequence shown here is derived from an EMBL/GenBank/DDBJ whole genome shotgun (WGS) entry which is preliminary data.</text>
</comment>
<dbReference type="Pfam" id="PF14689">
    <property type="entry name" value="SPOB_a"/>
    <property type="match status" value="1"/>
</dbReference>
<gene>
    <name evidence="5" type="ORF">Psch_00853</name>
</gene>
<evidence type="ECO:0000259" key="4">
    <source>
        <dbReference type="Pfam" id="PF14689"/>
    </source>
</evidence>
<keyword evidence="6" id="KW-1185">Reference proteome</keyword>
<dbReference type="AlphaFoldDB" id="A0A4Y7RES7"/>
<sequence length="192" mass="21265">MNLEKLLDAIQVQRHDFLNHLQVISGLLQMNKVDRVMDYLNQVCVEIAQYSKTARVAIPELTAALIIAINDAAMYQIELVLNITSDLSESAVPGPVVGEVLELCLRSAFETMSAPEIVDRRIEVVLGESERKYTCRLLFPEPLLADLSRFETALIPAGELLSPYGGRLNLAVANNGIEIFFTLPRQGLNKIG</sequence>
<dbReference type="Proteomes" id="UP000298324">
    <property type="component" value="Unassembled WGS sequence"/>
</dbReference>
<keyword evidence="1" id="KW-0597">Phosphoprotein</keyword>
<dbReference type="EMBL" id="QFGA01000001">
    <property type="protein sequence ID" value="TEB07306.1"/>
    <property type="molecule type" value="Genomic_DNA"/>
</dbReference>
<dbReference type="InterPro" id="IPR016120">
    <property type="entry name" value="Sig_transdc_His_kin_SpoOB"/>
</dbReference>
<evidence type="ECO:0000256" key="1">
    <source>
        <dbReference type="ARBA" id="ARBA00022553"/>
    </source>
</evidence>
<organism evidence="5 6">
    <name type="scientific">Pelotomaculum schinkii</name>
    <dbReference type="NCBI Taxonomy" id="78350"/>
    <lineage>
        <taxon>Bacteria</taxon>
        <taxon>Bacillati</taxon>
        <taxon>Bacillota</taxon>
        <taxon>Clostridia</taxon>
        <taxon>Eubacteriales</taxon>
        <taxon>Desulfotomaculaceae</taxon>
        <taxon>Pelotomaculum</taxon>
    </lineage>
</organism>
<dbReference type="Gene3D" id="1.10.287.130">
    <property type="match status" value="1"/>
</dbReference>
<feature type="domain" description="SpoOB alpha-helical" evidence="4">
    <location>
        <begin position="2"/>
        <end position="55"/>
    </location>
</feature>
<protein>
    <submittedName>
        <fullName evidence="5">Sensory histidine kinase DcuS</fullName>
    </submittedName>
</protein>